<feature type="region of interest" description="Disordered" evidence="6">
    <location>
        <begin position="434"/>
        <end position="455"/>
    </location>
</feature>
<comment type="caution">
    <text evidence="9">The sequence shown here is derived from an EMBL/GenBank/DDBJ whole genome shotgun (WGS) entry which is preliminary data.</text>
</comment>
<dbReference type="Pfam" id="PF15628">
    <property type="entry name" value="RRM_DME"/>
    <property type="match status" value="1"/>
</dbReference>
<sequence>MNLGRGFPVPQEKGVAQNGNIWIPSTPDKPILHRSNNPQSEMPQNQMADENWQDLLGIYSGVLQNDVSNGLPQKLNLNSLIGPSPVETYNTLQQKSNPTRVVGVNSKVQNSRNAATQNFNTNNIQDFSTLQKFGSLNRNASIGSSNMQNLGEVVYPQKVNSLAELMDMNRARCAPPPNGSTFVVGRPTNICPHSLVESNQATYASVGAKLQLSHILHANRDVGGCNLQEMPNSRPSLCNYNLNLPPRPEAGDSSSVVRPFPLGPVTPDQQKQSKTYQITQVPHFVIDETLTQEKCTQDSIVFSPQPGILDKDHSEILLSTPGAISTPPNENNICDVENGGIDLNKTPQQKPPKRRKHRPKVVIEGKRKRTPKPAATKSQTPDGDPKVKRKYVRKNVVKTSTTPLADAVNVVEASSDGPAAKSCKRKLNFDLDNGAAKESQDRRFDDQAQNNEGDKLPFNLNLDAANAEWSTELNGSSTSAVKEGNKSTVGKKKHQTETAYSFVHSIDKIAPQESLQLANMTPPPTPRDHMLNVIARILNMRNANTNQSTDENRYNNQVHHRISGDVAQVVMHANTSVPNLYSGRQSTVPIVPQPLEGLVDVTEKQGSVRQYTHTEMRHSHAITLMGSQLWPNGVTGHCNRGSSRLWQNGLDTSEKRNVEDIVHGTSSCTPSGVTTKKDFSGQIRRNNIPVQTSIMMQQSGESAITDSRGLSSSRNPNDKSDKVTCDLYMNYPNFRPKFQQQHASSQVHLCSERVAPMTSHASPKEQSTGSITVVTNRNLGSASQRDPKSIPINEIINSPNRVEVKRRTAGQTLSKKVPIVDKRLQQEAKNLRNYRNSSKKVTVSQEERTISIDDITYLLKCLNINNNGKEIVWKGQSALVPYKGDGTIVPYEKFDPVKKRRPRPRVDLDPETNRLWNLLMGKEGGENAETMDTDKQKWWEEERKVFRGRVDSFIARMHLVQGDRRFSKWKGSVVDSVIGVFLTQNVSDHLSSSAFMSLAAKFPLKSTSCEIGGSPSVEHHEVRITYPDGTTYNQKIPREPTYDHSSVTSTESSENRAKSVMTEKRNFLVNDNTRRTEEEMISSQSSSESFVFQAYEDIRSSSGSNSEAEDGWNFSKTLGYLSAPEKAERIAALQQYQNQVIGSPFPYKGPLFHHQQIENAAYKQNRGPAGSSNAYSYPLISNIPHNQSSVIPSTNYRPTTNYRPNMSIGLEKWEEDVLGFSGKESISTLASTEFEITNGPGVGRIHDYIGLSSENNFTSTENGRAKFQPSQVNHAILNKQFELQTDFPGKSGNTNGQNETSQQKTAFQTDPTRSSEAFRTQPSENWKQAHDIALGPSEMSQVVSSNKPASNIGTTTPNARKRKAEKEKEEPFNWDILRKQVQSKAGTQGRSMETMDSLDYEALRNADVREISDTIKKGSFLNRLVQDHERVDLEWLRDVQPDKAKDYLLSIRGIGLKSVECVRLLTLHHLAFPLSSAGINSEISLAKTLQAGSGNIMDRREPDDPSPYLLAIWTPGETADSVQPPESNCSSQEGGGQCNKETCFSCNSTREAHSQTVRGTILIPCRTAMRGSFPLNGTYFQVNEVFADHESSLNPIDVPRSILWNLPRRTVFFGTSVSTIFKGLSTEDIQYCFWKGFVCVRGFDQKTRAPRPLKARLHLPAYQRKMGKDKENDAAGKVASSK</sequence>
<accession>A0ABR0VLG8</accession>
<evidence type="ECO:0000256" key="6">
    <source>
        <dbReference type="SAM" id="MobiDB-lite"/>
    </source>
</evidence>
<reference evidence="9 10" key="1">
    <citation type="journal article" date="2021" name="Comput. Struct. Biotechnol. J.">
        <title>De novo genome assembly of the potent medicinal plant Rehmannia glutinosa using nanopore technology.</title>
        <authorList>
            <person name="Ma L."/>
            <person name="Dong C."/>
            <person name="Song C."/>
            <person name="Wang X."/>
            <person name="Zheng X."/>
            <person name="Niu Y."/>
            <person name="Chen S."/>
            <person name="Feng W."/>
        </authorList>
    </citation>
    <scope>NUCLEOTIDE SEQUENCE [LARGE SCALE GENOMIC DNA]</scope>
    <source>
        <strain evidence="9">DH-2019</strain>
    </source>
</reference>
<evidence type="ECO:0000256" key="1">
    <source>
        <dbReference type="ARBA" id="ARBA00001966"/>
    </source>
</evidence>
<dbReference type="Gene3D" id="1.10.340.30">
    <property type="entry name" value="Hypothetical protein, domain 2"/>
    <property type="match status" value="1"/>
</dbReference>
<name>A0ABR0VLG8_REHGL</name>
<feature type="compositionally biased region" description="Polar residues" evidence="6">
    <location>
        <begin position="1342"/>
        <end position="1358"/>
    </location>
</feature>
<keyword evidence="10" id="KW-1185">Reference proteome</keyword>
<feature type="compositionally biased region" description="Basic residues" evidence="6">
    <location>
        <begin position="351"/>
        <end position="371"/>
    </location>
</feature>
<evidence type="ECO:0000259" key="7">
    <source>
        <dbReference type="Pfam" id="PF15628"/>
    </source>
</evidence>
<dbReference type="PANTHER" id="PTHR46213:SF24">
    <property type="entry name" value="HHH-GPD DOMAIN-CONTAINING PROTEIN"/>
    <property type="match status" value="1"/>
</dbReference>
<dbReference type="InterPro" id="IPR028924">
    <property type="entry name" value="Perm-CXXC"/>
</dbReference>
<dbReference type="Proteomes" id="UP001318860">
    <property type="component" value="Unassembled WGS sequence"/>
</dbReference>
<feature type="domain" description="Permuted single zf-CXXC unit" evidence="8">
    <location>
        <begin position="1525"/>
        <end position="1556"/>
    </location>
</feature>
<protein>
    <submittedName>
        <fullName evidence="9">Uncharacterized protein</fullName>
    </submittedName>
</protein>
<feature type="region of interest" description="Disordered" evidence="6">
    <location>
        <begin position="320"/>
        <end position="389"/>
    </location>
</feature>
<dbReference type="InterPro" id="IPR028925">
    <property type="entry name" value="RRM_DME"/>
</dbReference>
<feature type="region of interest" description="Disordered" evidence="6">
    <location>
        <begin position="1285"/>
        <end position="1325"/>
    </location>
</feature>
<dbReference type="SUPFAM" id="SSF48150">
    <property type="entry name" value="DNA-glycosylase"/>
    <property type="match status" value="1"/>
</dbReference>
<proteinExistence type="predicted"/>
<gene>
    <name evidence="9" type="ORF">DH2020_030239</name>
</gene>
<dbReference type="PANTHER" id="PTHR46213">
    <property type="entry name" value="TRANSCRIPTIONAL ACTIVATOR DEMETER"/>
    <property type="match status" value="1"/>
</dbReference>
<keyword evidence="4" id="KW-0408">Iron</keyword>
<dbReference type="InterPro" id="IPR044811">
    <property type="entry name" value="DME/ROS1"/>
</dbReference>
<dbReference type="Pfam" id="PF15629">
    <property type="entry name" value="Perm-CXXC"/>
    <property type="match status" value="1"/>
</dbReference>
<evidence type="ECO:0000313" key="10">
    <source>
        <dbReference type="Proteomes" id="UP001318860"/>
    </source>
</evidence>
<keyword evidence="5" id="KW-0411">Iron-sulfur</keyword>
<feature type="compositionally biased region" description="Polar residues" evidence="6">
    <location>
        <begin position="697"/>
        <end position="715"/>
    </location>
</feature>
<keyword evidence="3" id="KW-0479">Metal-binding</keyword>
<feature type="compositionally biased region" description="Polar residues" evidence="6">
    <location>
        <begin position="759"/>
        <end position="784"/>
    </location>
</feature>
<evidence type="ECO:0000256" key="2">
    <source>
        <dbReference type="ARBA" id="ARBA00022485"/>
    </source>
</evidence>
<comment type="cofactor">
    <cofactor evidence="1">
        <name>[4Fe-4S] cluster</name>
        <dbReference type="ChEBI" id="CHEBI:49883"/>
    </cofactor>
</comment>
<feature type="region of interest" description="Disordered" evidence="6">
    <location>
        <begin position="757"/>
        <end position="792"/>
    </location>
</feature>
<keyword evidence="2" id="KW-0004">4Fe-4S</keyword>
<feature type="compositionally biased region" description="Polar residues" evidence="6">
    <location>
        <begin position="1291"/>
        <end position="1325"/>
    </location>
</feature>
<feature type="region of interest" description="Disordered" evidence="6">
    <location>
        <begin position="697"/>
        <end position="722"/>
    </location>
</feature>
<feature type="domain" description="Demeter RRM-fold" evidence="7">
    <location>
        <begin position="1559"/>
        <end position="1659"/>
    </location>
</feature>
<feature type="region of interest" description="Disordered" evidence="6">
    <location>
        <begin position="1342"/>
        <end position="1369"/>
    </location>
</feature>
<evidence type="ECO:0000256" key="5">
    <source>
        <dbReference type="ARBA" id="ARBA00023014"/>
    </source>
</evidence>
<feature type="compositionally biased region" description="Polar residues" evidence="6">
    <location>
        <begin position="1043"/>
        <end position="1052"/>
    </location>
</feature>
<organism evidence="9 10">
    <name type="scientific">Rehmannia glutinosa</name>
    <name type="common">Chinese foxglove</name>
    <dbReference type="NCBI Taxonomy" id="99300"/>
    <lineage>
        <taxon>Eukaryota</taxon>
        <taxon>Viridiplantae</taxon>
        <taxon>Streptophyta</taxon>
        <taxon>Embryophyta</taxon>
        <taxon>Tracheophyta</taxon>
        <taxon>Spermatophyta</taxon>
        <taxon>Magnoliopsida</taxon>
        <taxon>eudicotyledons</taxon>
        <taxon>Gunneridae</taxon>
        <taxon>Pentapetalae</taxon>
        <taxon>asterids</taxon>
        <taxon>lamiids</taxon>
        <taxon>Lamiales</taxon>
        <taxon>Orobanchaceae</taxon>
        <taxon>Rehmannieae</taxon>
        <taxon>Rehmannia</taxon>
    </lineage>
</organism>
<evidence type="ECO:0000256" key="3">
    <source>
        <dbReference type="ARBA" id="ARBA00022723"/>
    </source>
</evidence>
<evidence type="ECO:0000259" key="8">
    <source>
        <dbReference type="Pfam" id="PF15629"/>
    </source>
</evidence>
<evidence type="ECO:0000256" key="4">
    <source>
        <dbReference type="ARBA" id="ARBA00023004"/>
    </source>
</evidence>
<feature type="region of interest" description="Disordered" evidence="6">
    <location>
        <begin position="474"/>
        <end position="493"/>
    </location>
</feature>
<feature type="region of interest" description="Disordered" evidence="6">
    <location>
        <begin position="1029"/>
        <end position="1059"/>
    </location>
</feature>
<feature type="compositionally biased region" description="Polar residues" evidence="6">
    <location>
        <begin position="322"/>
        <end position="332"/>
    </location>
</feature>
<dbReference type="EMBL" id="JABTTQ020001057">
    <property type="protein sequence ID" value="KAK6136029.1"/>
    <property type="molecule type" value="Genomic_DNA"/>
</dbReference>
<dbReference type="InterPro" id="IPR011257">
    <property type="entry name" value="DNA_glycosylase"/>
</dbReference>
<evidence type="ECO:0000313" key="9">
    <source>
        <dbReference type="EMBL" id="KAK6136029.1"/>
    </source>
</evidence>